<feature type="signal peptide" evidence="1">
    <location>
        <begin position="1"/>
        <end position="27"/>
    </location>
</feature>
<reference evidence="2 3" key="1">
    <citation type="journal article" date="2015" name="Nature">
        <title>rRNA introns, odd ribosomes, and small enigmatic genomes across a large radiation of phyla.</title>
        <authorList>
            <person name="Brown C.T."/>
            <person name="Hug L.A."/>
            <person name="Thomas B.C."/>
            <person name="Sharon I."/>
            <person name="Castelle C.J."/>
            <person name="Singh A."/>
            <person name="Wilkins M.J."/>
            <person name="Williams K.H."/>
            <person name="Banfield J.F."/>
        </authorList>
    </citation>
    <scope>NUCLEOTIDE SEQUENCE [LARGE SCALE GENOMIC DNA]</scope>
</reference>
<feature type="chain" id="PRO_5002536721" evidence="1">
    <location>
        <begin position="28"/>
        <end position="248"/>
    </location>
</feature>
<gene>
    <name evidence="2" type="ORF">UV58_C0022G0007</name>
</gene>
<evidence type="ECO:0000313" key="2">
    <source>
        <dbReference type="EMBL" id="KKS81411.1"/>
    </source>
</evidence>
<dbReference type="EMBL" id="LCFA01000022">
    <property type="protein sequence ID" value="KKS81411.1"/>
    <property type="molecule type" value="Genomic_DNA"/>
</dbReference>
<dbReference type="Proteomes" id="UP000034810">
    <property type="component" value="Unassembled WGS sequence"/>
</dbReference>
<name>A0A0G1EEC9_9BACT</name>
<dbReference type="AlphaFoldDB" id="A0A0G1EEC9"/>
<organism evidence="2 3">
    <name type="scientific">Candidatus Wolfebacteria bacterium GW2011_GWC1_43_10</name>
    <dbReference type="NCBI Taxonomy" id="1619011"/>
    <lineage>
        <taxon>Bacteria</taxon>
        <taxon>Candidatus Wolfeibacteriota</taxon>
    </lineage>
</organism>
<evidence type="ECO:0000256" key="1">
    <source>
        <dbReference type="SAM" id="SignalP"/>
    </source>
</evidence>
<sequence>MSKFVRVLVIGFMTLSIILWSAGSALAVSVAADYTKTDVATDTFGRSETNQLVFNILLNNDVLIHNGATASVAGDPLIAFPADTKFIDSDNTGVYSDGKAILVSADGNLTAGVLSGAGTDDVITDGTADIAAFAATHFVYDDNASDNNDYDNGEAIIIDNDADGMPTAGDTVVTAGLAGVMVPTTKFISMTSTRTATIRLAKPFGLTLATLEFFLPQPTGFLLEQPLLWRQDLPRDSTFSLEKGDLLT</sequence>
<evidence type="ECO:0000313" key="3">
    <source>
        <dbReference type="Proteomes" id="UP000034810"/>
    </source>
</evidence>
<proteinExistence type="predicted"/>
<protein>
    <submittedName>
        <fullName evidence="2">Uncharacterized protein</fullName>
    </submittedName>
</protein>
<accession>A0A0G1EEC9</accession>
<keyword evidence="1" id="KW-0732">Signal</keyword>
<comment type="caution">
    <text evidence="2">The sequence shown here is derived from an EMBL/GenBank/DDBJ whole genome shotgun (WGS) entry which is preliminary data.</text>
</comment>